<protein>
    <submittedName>
        <fullName evidence="1">Uncharacterized protein</fullName>
    </submittedName>
</protein>
<dbReference type="AlphaFoldDB" id="A0A2W4C7A1"/>
<name>A0A2W4C7A1_9HYPH</name>
<evidence type="ECO:0000313" key="1">
    <source>
        <dbReference type="EMBL" id="PZM08841.1"/>
    </source>
</evidence>
<accession>A0A2W4C7A1</accession>
<organism evidence="1 2">
    <name type="scientific">Rhizobium tubonense</name>
    <dbReference type="NCBI Taxonomy" id="484088"/>
    <lineage>
        <taxon>Bacteria</taxon>
        <taxon>Pseudomonadati</taxon>
        <taxon>Pseudomonadota</taxon>
        <taxon>Alphaproteobacteria</taxon>
        <taxon>Hyphomicrobiales</taxon>
        <taxon>Rhizobiaceae</taxon>
        <taxon>Rhizobium/Agrobacterium group</taxon>
        <taxon>Rhizobium</taxon>
    </lineage>
</organism>
<proteinExistence type="predicted"/>
<evidence type="ECO:0000313" key="2">
    <source>
        <dbReference type="Proteomes" id="UP000248925"/>
    </source>
</evidence>
<gene>
    <name evidence="1" type="ORF">CPY51_28160</name>
</gene>
<comment type="caution">
    <text evidence="1">The sequence shown here is derived from an EMBL/GenBank/DDBJ whole genome shotgun (WGS) entry which is preliminary data.</text>
</comment>
<dbReference type="Proteomes" id="UP000248925">
    <property type="component" value="Unassembled WGS sequence"/>
</dbReference>
<dbReference type="EMBL" id="PCDP01000065">
    <property type="protein sequence ID" value="PZM08841.1"/>
    <property type="molecule type" value="Genomic_DNA"/>
</dbReference>
<keyword evidence="2" id="KW-1185">Reference proteome</keyword>
<sequence>MGNDQEPFQGDRALDVKEKGARLRRNWGEATGSSFDCDISSSKRSPIEEVVEYIANLSSTLLLALLLVTSIGVASARSTEANTLGTVSDGTLGMCASLKGFSVEYCRCVIRTSKEIDENDTILAFFLANVQSETKGREVYRAIIDGDTFNEHNFSAVRQKKDFVEGQSRLFVHRIQLECSDIK</sequence>
<reference evidence="1 2" key="1">
    <citation type="journal article" date="2018" name="Sci. Rep.">
        <title>Rhizobium tumorigenes sp. nov., a novel plant tumorigenic bacterium isolated from cane gall tumors on thornless blackberry.</title>
        <authorList>
            <person name="Kuzmanovi N."/>
            <person name="Smalla K."/>
            <person name="Gronow S."/>
            <person name="PuBawska J."/>
        </authorList>
    </citation>
    <scope>NUCLEOTIDE SEQUENCE [LARGE SCALE GENOMIC DNA]</scope>
    <source>
        <strain evidence="1 2">CCBAU 85046</strain>
    </source>
</reference>